<dbReference type="PANTHER" id="PTHR24291">
    <property type="entry name" value="CYTOCHROME P450 FAMILY 4"/>
    <property type="match status" value="1"/>
</dbReference>
<comment type="subcellular location">
    <subcellularLocation>
        <location evidence="2">Endoplasmic reticulum membrane</location>
    </subcellularLocation>
</comment>
<evidence type="ECO:0000256" key="6">
    <source>
        <dbReference type="ARBA" id="ARBA00023004"/>
    </source>
</evidence>
<evidence type="ECO:0000256" key="4">
    <source>
        <dbReference type="ARBA" id="ARBA00022617"/>
    </source>
</evidence>
<dbReference type="OrthoDB" id="6410721at2759"/>
<keyword evidence="12" id="KW-1185">Reference proteome</keyword>
<keyword evidence="10" id="KW-1133">Transmembrane helix</keyword>
<keyword evidence="5" id="KW-0256">Endoplasmic reticulum</keyword>
<accession>A0A8X7BY09</accession>
<keyword evidence="10" id="KW-0812">Transmembrane</keyword>
<feature type="binding site" description="axial binding residue" evidence="9">
    <location>
        <position position="450"/>
    </location>
    <ligand>
        <name>heme</name>
        <dbReference type="ChEBI" id="CHEBI:30413"/>
    </ligand>
    <ligandPart>
        <name>Fe</name>
        <dbReference type="ChEBI" id="CHEBI:18248"/>
    </ligandPart>
</feature>
<dbReference type="GO" id="GO:0020037">
    <property type="term" value="F:heme binding"/>
    <property type="evidence" value="ECO:0007669"/>
    <property type="project" value="InterPro"/>
</dbReference>
<dbReference type="Pfam" id="PF00067">
    <property type="entry name" value="p450"/>
    <property type="match status" value="1"/>
</dbReference>
<dbReference type="PANTHER" id="PTHR24291:SF189">
    <property type="entry name" value="CYTOCHROME P450 4C3-RELATED"/>
    <property type="match status" value="1"/>
</dbReference>
<evidence type="ECO:0000256" key="5">
    <source>
        <dbReference type="ARBA" id="ARBA00022824"/>
    </source>
</evidence>
<dbReference type="InterPro" id="IPR002401">
    <property type="entry name" value="Cyt_P450_E_grp-I"/>
</dbReference>
<dbReference type="Gene3D" id="1.10.630.10">
    <property type="entry name" value="Cytochrome P450"/>
    <property type="match status" value="1"/>
</dbReference>
<sequence length="520" mass="60467">MVLFYFVTALLGVILIIIRYSFWRKQLCQNLPGIEPGFFNIPGDLTTIFLSILSRDANTVLEGFMQLLKQRTKLFQHRQLFCIWGFYTPHVCFVKAEAIKQLLSRGKGEHEKSWHYDVLGLFLGTGLITSPIEKWKPRRKLLTPCFHSDILREYLKVFNECSQNLVKHLRQETKKEFTHIRPPLALTTMDIIYKTMIGATVGALENNRSQFINAMKSLLDLMMSRHLKFWEWSNFIHNLTTGRKIKRRIKFIEDFINSVIQEKKKEYLSGNKDNIKGKRKAFMDLLLELHFETQELSEKDIRDEVNTFVAAGYESVSVTITWALFLIGLHPDIQEKIHEELDRIFGSDLDRFVTESDLNDLKYLDCVLKESQRLYSAVPMITRNLQEDSNICGCSIPKGSTCVVLLYFLHKDKEVFPDPERFDPNRFLPENAVNIPECGFIPFFAGPRNCIGQKFAVMEMKTIVTSILRNYSIESLDSRDKVLPVMQITLHPSIPVRIRIRPRRNIECEGTVQHVCEMNS</sequence>
<dbReference type="InterPro" id="IPR001128">
    <property type="entry name" value="Cyt_P450"/>
</dbReference>
<dbReference type="InterPro" id="IPR036396">
    <property type="entry name" value="Cyt_P450_sf"/>
</dbReference>
<evidence type="ECO:0000256" key="8">
    <source>
        <dbReference type="ARBA" id="ARBA00023136"/>
    </source>
</evidence>
<evidence type="ECO:0000256" key="1">
    <source>
        <dbReference type="ARBA" id="ARBA00001971"/>
    </source>
</evidence>
<feature type="transmembrane region" description="Helical" evidence="10">
    <location>
        <begin position="6"/>
        <end position="22"/>
    </location>
</feature>
<keyword evidence="6 9" id="KW-0408">Iron</keyword>
<reference evidence="11" key="1">
    <citation type="submission" date="2020-08" db="EMBL/GenBank/DDBJ databases">
        <title>Multicomponent nature underlies the extraordinary mechanical properties of spider dragline silk.</title>
        <authorList>
            <person name="Kono N."/>
            <person name="Nakamura H."/>
            <person name="Mori M."/>
            <person name="Yoshida Y."/>
            <person name="Ohtoshi R."/>
            <person name="Malay A.D."/>
            <person name="Moran D.A.P."/>
            <person name="Tomita M."/>
            <person name="Numata K."/>
            <person name="Arakawa K."/>
        </authorList>
    </citation>
    <scope>NUCLEOTIDE SEQUENCE</scope>
</reference>
<dbReference type="PRINTS" id="PR00385">
    <property type="entry name" value="P450"/>
</dbReference>
<evidence type="ECO:0000256" key="7">
    <source>
        <dbReference type="ARBA" id="ARBA00023033"/>
    </source>
</evidence>
<keyword evidence="7" id="KW-0503">Monooxygenase</keyword>
<evidence type="ECO:0000256" key="9">
    <source>
        <dbReference type="PIRSR" id="PIRSR602401-1"/>
    </source>
</evidence>
<evidence type="ECO:0000256" key="10">
    <source>
        <dbReference type="SAM" id="Phobius"/>
    </source>
</evidence>
<dbReference type="AlphaFoldDB" id="A0A8X7BY09"/>
<evidence type="ECO:0000313" key="12">
    <source>
        <dbReference type="Proteomes" id="UP000886998"/>
    </source>
</evidence>
<dbReference type="GO" id="GO:0016705">
    <property type="term" value="F:oxidoreductase activity, acting on paired donors, with incorporation or reduction of molecular oxygen"/>
    <property type="evidence" value="ECO:0007669"/>
    <property type="project" value="InterPro"/>
</dbReference>
<proteinExistence type="inferred from homology"/>
<keyword evidence="7" id="KW-0560">Oxidoreductase</keyword>
<dbReference type="SUPFAM" id="SSF48264">
    <property type="entry name" value="Cytochrome P450"/>
    <property type="match status" value="1"/>
</dbReference>
<dbReference type="EMBL" id="BMAV01006961">
    <property type="protein sequence ID" value="GFY49321.1"/>
    <property type="molecule type" value="Genomic_DNA"/>
</dbReference>
<organism evidence="11 12">
    <name type="scientific">Trichonephila inaurata madagascariensis</name>
    <dbReference type="NCBI Taxonomy" id="2747483"/>
    <lineage>
        <taxon>Eukaryota</taxon>
        <taxon>Metazoa</taxon>
        <taxon>Ecdysozoa</taxon>
        <taxon>Arthropoda</taxon>
        <taxon>Chelicerata</taxon>
        <taxon>Arachnida</taxon>
        <taxon>Araneae</taxon>
        <taxon>Araneomorphae</taxon>
        <taxon>Entelegynae</taxon>
        <taxon>Araneoidea</taxon>
        <taxon>Nephilidae</taxon>
        <taxon>Trichonephila</taxon>
        <taxon>Trichonephila inaurata</taxon>
    </lineage>
</organism>
<dbReference type="Proteomes" id="UP000886998">
    <property type="component" value="Unassembled WGS sequence"/>
</dbReference>
<keyword evidence="4 9" id="KW-0349">Heme</keyword>
<dbReference type="CDD" id="cd20628">
    <property type="entry name" value="CYP4"/>
    <property type="match status" value="1"/>
</dbReference>
<dbReference type="GO" id="GO:0004497">
    <property type="term" value="F:monooxygenase activity"/>
    <property type="evidence" value="ECO:0007669"/>
    <property type="project" value="UniProtKB-KW"/>
</dbReference>
<evidence type="ECO:0000256" key="3">
    <source>
        <dbReference type="ARBA" id="ARBA00010617"/>
    </source>
</evidence>
<evidence type="ECO:0000256" key="2">
    <source>
        <dbReference type="ARBA" id="ARBA00004586"/>
    </source>
</evidence>
<comment type="caution">
    <text evidence="11">The sequence shown here is derived from an EMBL/GenBank/DDBJ whole genome shotgun (WGS) entry which is preliminary data.</text>
</comment>
<protein>
    <submittedName>
        <fullName evidence="11">Cytochrome P450 4c3</fullName>
    </submittedName>
</protein>
<dbReference type="GO" id="GO:0005789">
    <property type="term" value="C:endoplasmic reticulum membrane"/>
    <property type="evidence" value="ECO:0007669"/>
    <property type="project" value="UniProtKB-SubCell"/>
</dbReference>
<keyword evidence="8 10" id="KW-0472">Membrane</keyword>
<dbReference type="PRINTS" id="PR00463">
    <property type="entry name" value="EP450I"/>
</dbReference>
<gene>
    <name evidence="11" type="primary">Cyp4c3</name>
    <name evidence="11" type="ORF">TNIN_373631</name>
</gene>
<evidence type="ECO:0000313" key="11">
    <source>
        <dbReference type="EMBL" id="GFY49321.1"/>
    </source>
</evidence>
<keyword evidence="9" id="KW-0479">Metal-binding</keyword>
<name>A0A8X7BY09_9ARAC</name>
<dbReference type="InterPro" id="IPR050196">
    <property type="entry name" value="Cytochrome_P450_Monoox"/>
</dbReference>
<comment type="cofactor">
    <cofactor evidence="1 9">
        <name>heme</name>
        <dbReference type="ChEBI" id="CHEBI:30413"/>
    </cofactor>
</comment>
<dbReference type="GO" id="GO:0005506">
    <property type="term" value="F:iron ion binding"/>
    <property type="evidence" value="ECO:0007669"/>
    <property type="project" value="InterPro"/>
</dbReference>
<comment type="similarity">
    <text evidence="3">Belongs to the cytochrome P450 family.</text>
</comment>